<evidence type="ECO:0000256" key="3">
    <source>
        <dbReference type="ARBA" id="ARBA00022801"/>
    </source>
</evidence>
<sequence length="241" mass="26136">MIDLHNHLLPGIDDGAPDLDTALALARRAVAEGITHVVCTPHIHPGRYDNTPASISAARDTFAAGLQMAGLPLQVAAAAEVRFGMELMVGISQNQVPFLGQWQGKNVLLLEFPHGEIPFGAERMIAWLLQRNILPMIAHPERNKAVMRSPGKLKPFLQQGCLLQVTAGAVAGRFGPAAEEIAHQLLEQGVVTILASDAHNLEHRPPVLRDGLEQAARLIGDARAEALVRHTPWEIGQHHFL</sequence>
<evidence type="ECO:0000313" key="6">
    <source>
        <dbReference type="Proteomes" id="UP001595630"/>
    </source>
</evidence>
<evidence type="ECO:0000256" key="4">
    <source>
        <dbReference type="ARBA" id="ARBA00051722"/>
    </source>
</evidence>
<protein>
    <recommendedName>
        <fullName evidence="2">protein-tyrosine-phosphatase</fullName>
        <ecNumber evidence="2">3.1.3.48</ecNumber>
    </recommendedName>
</protein>
<keyword evidence="6" id="KW-1185">Reference proteome</keyword>
<comment type="catalytic activity">
    <reaction evidence="4">
        <text>O-phospho-L-tyrosyl-[protein] + H2O = L-tyrosyl-[protein] + phosphate</text>
        <dbReference type="Rhea" id="RHEA:10684"/>
        <dbReference type="Rhea" id="RHEA-COMP:10136"/>
        <dbReference type="Rhea" id="RHEA-COMP:20101"/>
        <dbReference type="ChEBI" id="CHEBI:15377"/>
        <dbReference type="ChEBI" id="CHEBI:43474"/>
        <dbReference type="ChEBI" id="CHEBI:46858"/>
        <dbReference type="ChEBI" id="CHEBI:61978"/>
        <dbReference type="EC" id="3.1.3.48"/>
    </reaction>
</comment>
<dbReference type="Proteomes" id="UP001595630">
    <property type="component" value="Unassembled WGS sequence"/>
</dbReference>
<name>A0ABV7T8G3_9GAMM</name>
<dbReference type="InterPro" id="IPR016195">
    <property type="entry name" value="Pol/histidinol_Pase-like"/>
</dbReference>
<dbReference type="Gene3D" id="3.20.20.140">
    <property type="entry name" value="Metal-dependent hydrolases"/>
    <property type="match status" value="1"/>
</dbReference>
<proteinExistence type="inferred from homology"/>
<organism evidence="5 6">
    <name type="scientific">Stutzerimonas tarimensis</name>
    <dbReference type="NCBI Taxonomy" id="1507735"/>
    <lineage>
        <taxon>Bacteria</taxon>
        <taxon>Pseudomonadati</taxon>
        <taxon>Pseudomonadota</taxon>
        <taxon>Gammaproteobacteria</taxon>
        <taxon>Pseudomonadales</taxon>
        <taxon>Pseudomonadaceae</taxon>
        <taxon>Stutzerimonas</taxon>
    </lineage>
</organism>
<dbReference type="InterPro" id="IPR016667">
    <property type="entry name" value="Caps_polysacc_synth_CpsB/CapC"/>
</dbReference>
<evidence type="ECO:0000256" key="1">
    <source>
        <dbReference type="ARBA" id="ARBA00005750"/>
    </source>
</evidence>
<dbReference type="EMBL" id="JBHRXZ010000022">
    <property type="protein sequence ID" value="MFC3608557.1"/>
    <property type="molecule type" value="Genomic_DNA"/>
</dbReference>
<dbReference type="Pfam" id="PF19567">
    <property type="entry name" value="CpsB_CapC"/>
    <property type="match status" value="1"/>
</dbReference>
<dbReference type="SUPFAM" id="SSF89550">
    <property type="entry name" value="PHP domain-like"/>
    <property type="match status" value="1"/>
</dbReference>
<dbReference type="PANTHER" id="PTHR39181:SF1">
    <property type="entry name" value="TYROSINE-PROTEIN PHOSPHATASE YWQE"/>
    <property type="match status" value="1"/>
</dbReference>
<keyword evidence="3" id="KW-0378">Hydrolase</keyword>
<reference evidence="6" key="1">
    <citation type="journal article" date="2019" name="Int. J. Syst. Evol. Microbiol.">
        <title>The Global Catalogue of Microorganisms (GCM) 10K type strain sequencing project: providing services to taxonomists for standard genome sequencing and annotation.</title>
        <authorList>
            <consortium name="The Broad Institute Genomics Platform"/>
            <consortium name="The Broad Institute Genome Sequencing Center for Infectious Disease"/>
            <person name="Wu L."/>
            <person name="Ma J."/>
        </authorList>
    </citation>
    <scope>NUCLEOTIDE SEQUENCE [LARGE SCALE GENOMIC DNA]</scope>
    <source>
        <strain evidence="6">KCTC 42447</strain>
    </source>
</reference>
<gene>
    <name evidence="5" type="ORF">ACFOMF_12280</name>
</gene>
<dbReference type="EC" id="3.1.3.48" evidence="2"/>
<dbReference type="PANTHER" id="PTHR39181">
    <property type="entry name" value="TYROSINE-PROTEIN PHOSPHATASE YWQE"/>
    <property type="match status" value="1"/>
</dbReference>
<comment type="caution">
    <text evidence="5">The sequence shown here is derived from an EMBL/GenBank/DDBJ whole genome shotgun (WGS) entry which is preliminary data.</text>
</comment>
<dbReference type="PIRSF" id="PIRSF016557">
    <property type="entry name" value="Caps_synth_CpsB"/>
    <property type="match status" value="1"/>
</dbReference>
<dbReference type="RefSeq" id="WP_386365195.1">
    <property type="nucleotide sequence ID" value="NZ_JBHRXZ010000022.1"/>
</dbReference>
<evidence type="ECO:0000313" key="5">
    <source>
        <dbReference type="EMBL" id="MFC3608557.1"/>
    </source>
</evidence>
<accession>A0ABV7T8G3</accession>
<comment type="similarity">
    <text evidence="1">Belongs to the metallo-dependent hydrolases superfamily. CpsB/CapC family.</text>
</comment>
<evidence type="ECO:0000256" key="2">
    <source>
        <dbReference type="ARBA" id="ARBA00013064"/>
    </source>
</evidence>